<dbReference type="InterPro" id="IPR036249">
    <property type="entry name" value="Thioredoxin-like_sf"/>
</dbReference>
<dbReference type="STRING" id="1000565.METUNv1_03220"/>
<dbReference type="AlphaFoldDB" id="F5RGC3"/>
<name>F5RGC3_METUF</name>
<evidence type="ECO:0000313" key="3">
    <source>
        <dbReference type="Proteomes" id="UP000005019"/>
    </source>
</evidence>
<evidence type="ECO:0000256" key="1">
    <source>
        <dbReference type="ARBA" id="ARBA00009004"/>
    </source>
</evidence>
<keyword evidence="2" id="KW-0371">Homeobox</keyword>
<dbReference type="SUPFAM" id="SSF52833">
    <property type="entry name" value="Thioredoxin-like"/>
    <property type="match status" value="1"/>
</dbReference>
<gene>
    <name evidence="2" type="ORF">METUNv1_03220</name>
</gene>
<accession>F5RGC3</accession>
<proteinExistence type="inferred from homology"/>
<dbReference type="GO" id="GO:0003677">
    <property type="term" value="F:DNA binding"/>
    <property type="evidence" value="ECO:0007669"/>
    <property type="project" value="UniProtKB-KW"/>
</dbReference>
<organism evidence="2 3">
    <name type="scientific">Methyloversatilis universalis (strain ATCC BAA-1314 / DSM 25237 / JCM 13912 / CCUG 52030 / FAM5)</name>
    <dbReference type="NCBI Taxonomy" id="1000565"/>
    <lineage>
        <taxon>Bacteria</taxon>
        <taxon>Pseudomonadati</taxon>
        <taxon>Pseudomonadota</taxon>
        <taxon>Betaproteobacteria</taxon>
        <taxon>Nitrosomonadales</taxon>
        <taxon>Sterolibacteriaceae</taxon>
        <taxon>Methyloversatilis</taxon>
    </lineage>
</organism>
<dbReference type="EMBL" id="AFHG01000057">
    <property type="protein sequence ID" value="EGK70315.1"/>
    <property type="molecule type" value="Genomic_DNA"/>
</dbReference>
<sequence>MSIEHGASAPIVTLPVAAPAAASPLIERLVSAHGAQWLTADTVADWAAAGGDRIILLAGDPVRFPEALDVAVVLPELLVQFPRRFRIGVATREDEDAIARRYGSIRWPALVFVRDGQYVTTLSGMLDWDVYVERVGLALTMPTSRAPTVGIPVRNAGAGSESSCH</sequence>
<dbReference type="Gene3D" id="3.40.30.10">
    <property type="entry name" value="Glutaredoxin"/>
    <property type="match status" value="1"/>
</dbReference>
<comment type="caution">
    <text evidence="2">The sequence shown here is derived from an EMBL/GenBank/DDBJ whole genome shotgun (WGS) entry which is preliminary data.</text>
</comment>
<dbReference type="CDD" id="cd02965">
    <property type="entry name" value="HyaE"/>
    <property type="match status" value="1"/>
</dbReference>
<reference evidence="2 3" key="1">
    <citation type="journal article" date="2011" name="J. Bacteriol.">
        <title>Genome sequence of Methyloversatilis universalis FAM5T, a methylotrophic representative of the order Rhodocyclales.</title>
        <authorList>
            <person name="Kittichotirat W."/>
            <person name="Good N.M."/>
            <person name="Hall R."/>
            <person name="Bringel F."/>
            <person name="Lajus A."/>
            <person name="Medigue C."/>
            <person name="Smalley N.E."/>
            <person name="Beck D."/>
            <person name="Bumgarner R."/>
            <person name="Vuilleumier S."/>
            <person name="Kalyuzhnaya M.G."/>
        </authorList>
    </citation>
    <scope>NUCLEOTIDE SEQUENCE [LARGE SCALE GENOMIC DNA]</scope>
    <source>
        <strain evidence="3">ATCC BAA-1314 / JCM 13912 / FAM5</strain>
    </source>
</reference>
<dbReference type="InterPro" id="IPR010893">
    <property type="entry name" value="NiFe-hyd_mat_HyaE"/>
</dbReference>
<dbReference type="Pfam" id="PF07449">
    <property type="entry name" value="HyaE"/>
    <property type="match status" value="1"/>
</dbReference>
<dbReference type="eggNOG" id="COG0526">
    <property type="taxonomic scope" value="Bacteria"/>
</dbReference>
<comment type="similarity">
    <text evidence="1">Belongs to the HupG/HyaE family.</text>
</comment>
<protein>
    <submittedName>
        <fullName evidence="2">Hydrogenase expression/formation protein hoxO</fullName>
    </submittedName>
</protein>
<evidence type="ECO:0000313" key="2">
    <source>
        <dbReference type="EMBL" id="EGK70315.1"/>
    </source>
</evidence>
<dbReference type="RefSeq" id="WP_008063465.1">
    <property type="nucleotide sequence ID" value="NZ_AFHG01000057.1"/>
</dbReference>
<dbReference type="OrthoDB" id="6560050at2"/>
<keyword evidence="3" id="KW-1185">Reference proteome</keyword>
<dbReference type="Proteomes" id="UP000005019">
    <property type="component" value="Unassembled WGS sequence"/>
</dbReference>